<organism evidence="1 2">
    <name type="scientific">Lepraria finkii</name>
    <dbReference type="NCBI Taxonomy" id="1340010"/>
    <lineage>
        <taxon>Eukaryota</taxon>
        <taxon>Fungi</taxon>
        <taxon>Dikarya</taxon>
        <taxon>Ascomycota</taxon>
        <taxon>Pezizomycotina</taxon>
        <taxon>Lecanoromycetes</taxon>
        <taxon>OSLEUM clade</taxon>
        <taxon>Lecanoromycetidae</taxon>
        <taxon>Lecanorales</taxon>
        <taxon>Lecanorineae</taxon>
        <taxon>Stereocaulaceae</taxon>
        <taxon>Lepraria</taxon>
    </lineage>
</organism>
<gene>
    <name evidence="1" type="ORF">ABVK25_008600</name>
</gene>
<name>A0ABR4B2G9_9LECA</name>
<dbReference type="EMBL" id="JBHFEH010000038">
    <property type="protein sequence ID" value="KAL2051171.1"/>
    <property type="molecule type" value="Genomic_DNA"/>
</dbReference>
<reference evidence="1 2" key="1">
    <citation type="submission" date="2024-09" db="EMBL/GenBank/DDBJ databases">
        <title>Rethinking Asexuality: The Enigmatic Case of Functional Sexual Genes in Lepraria (Stereocaulaceae).</title>
        <authorList>
            <person name="Doellman M."/>
            <person name="Sun Y."/>
            <person name="Barcenas-Pena A."/>
            <person name="Lumbsch H.T."/>
            <person name="Grewe F."/>
        </authorList>
    </citation>
    <scope>NUCLEOTIDE SEQUENCE [LARGE SCALE GENOMIC DNA]</scope>
    <source>
        <strain evidence="1 2">Grewe 0041</strain>
    </source>
</reference>
<keyword evidence="2" id="KW-1185">Reference proteome</keyword>
<protein>
    <submittedName>
        <fullName evidence="1">Uncharacterized protein</fullName>
    </submittedName>
</protein>
<comment type="caution">
    <text evidence="1">The sequence shown here is derived from an EMBL/GenBank/DDBJ whole genome shotgun (WGS) entry which is preliminary data.</text>
</comment>
<accession>A0ABR4B2G9</accession>
<proteinExistence type="predicted"/>
<evidence type="ECO:0000313" key="1">
    <source>
        <dbReference type="EMBL" id="KAL2051171.1"/>
    </source>
</evidence>
<evidence type="ECO:0000313" key="2">
    <source>
        <dbReference type="Proteomes" id="UP001590951"/>
    </source>
</evidence>
<sequence>MLLISKTNHDRTTFHNFLAFNPNRAASSYLHYDFGPAGQIGKDMLLAYSVVLLKVAGQMDGLRKAPGQMVS</sequence>
<dbReference type="Proteomes" id="UP001590951">
    <property type="component" value="Unassembled WGS sequence"/>
</dbReference>